<dbReference type="PANTHER" id="PTHR10272">
    <property type="entry name" value="PLATELET-ACTIVATING FACTOR ACETYLHYDROLASE"/>
    <property type="match status" value="1"/>
</dbReference>
<dbReference type="PANTHER" id="PTHR10272:SF13">
    <property type="entry name" value="POLY(ETHYLENE TEREPHTHALATE) HYDROLASE"/>
    <property type="match status" value="1"/>
</dbReference>
<dbReference type="STRING" id="1781255.BH720_18875"/>
<name>A0A1E5QFY8_9CYAN</name>
<dbReference type="RefSeq" id="WP_069968776.1">
    <property type="nucleotide sequence ID" value="NZ_CM124774.1"/>
</dbReference>
<keyword evidence="4" id="KW-0732">Signal</keyword>
<dbReference type="SUPFAM" id="SSF53474">
    <property type="entry name" value="alpha/beta-Hydrolases"/>
    <property type="match status" value="1"/>
</dbReference>
<evidence type="ECO:0000259" key="5">
    <source>
        <dbReference type="Pfam" id="PF07176"/>
    </source>
</evidence>
<keyword evidence="2" id="KW-0442">Lipid degradation</keyword>
<organism evidence="6">
    <name type="scientific">Desertifilum tharense IPPAS B-1220</name>
    <dbReference type="NCBI Taxonomy" id="1781255"/>
    <lineage>
        <taxon>Bacteria</taxon>
        <taxon>Bacillati</taxon>
        <taxon>Cyanobacteriota</taxon>
        <taxon>Cyanophyceae</taxon>
        <taxon>Desertifilales</taxon>
        <taxon>Desertifilaceae</taxon>
        <taxon>Desertifilum</taxon>
    </lineage>
</organism>
<dbReference type="GO" id="GO:0016042">
    <property type="term" value="P:lipid catabolic process"/>
    <property type="evidence" value="ECO:0007669"/>
    <property type="project" value="UniProtKB-KW"/>
</dbReference>
<comment type="caution">
    <text evidence="6">The sequence shown here is derived from an EMBL/GenBank/DDBJ whole genome shotgun (WGS) entry which is preliminary data.</text>
</comment>
<proteinExistence type="predicted"/>
<reference evidence="6" key="1">
    <citation type="submission" date="2016-09" db="EMBL/GenBank/DDBJ databases">
        <title>Draft genome of thermotolerant cyanobacterium Desertifilum sp. strain IPPAS B-1220.</title>
        <authorList>
            <person name="Sinetova M.A."/>
            <person name="Bolakhan K."/>
            <person name="Zayadan B.K."/>
            <person name="Mironov K.S."/>
            <person name="Ustinova V."/>
            <person name="Kupriyanova E.V."/>
            <person name="Sidorov R.A."/>
            <person name="Skrypnik A.N."/>
            <person name="Gogoleva N.E."/>
            <person name="Gogolev Y.V."/>
            <person name="Los D.A."/>
        </authorList>
    </citation>
    <scope>NUCLEOTIDE SEQUENCE [LARGE SCALE GENOMIC DNA]</scope>
    <source>
        <strain evidence="6">IPPAS B-1220</strain>
    </source>
</reference>
<protein>
    <recommendedName>
        <fullName evidence="5">DUF1400 domain-containing protein</fullName>
    </recommendedName>
</protein>
<keyword evidence="1" id="KW-0378">Hydrolase</keyword>
<feature type="chain" id="PRO_5009184254" description="DUF1400 domain-containing protein" evidence="4">
    <location>
        <begin position="24"/>
        <end position="556"/>
    </location>
</feature>
<feature type="signal peptide" evidence="4">
    <location>
        <begin position="1"/>
        <end position="23"/>
    </location>
</feature>
<dbReference type="GO" id="GO:0003847">
    <property type="term" value="F:1-alkyl-2-acetylglycerophosphocholine esterase activity"/>
    <property type="evidence" value="ECO:0007669"/>
    <property type="project" value="TreeGrafter"/>
</dbReference>
<evidence type="ECO:0000313" key="6">
    <source>
        <dbReference type="EMBL" id="OEJ73610.1"/>
    </source>
</evidence>
<evidence type="ECO:0000256" key="3">
    <source>
        <dbReference type="ARBA" id="ARBA00023098"/>
    </source>
</evidence>
<evidence type="ECO:0000256" key="2">
    <source>
        <dbReference type="ARBA" id="ARBA00022963"/>
    </source>
</evidence>
<dbReference type="InterPro" id="IPR029058">
    <property type="entry name" value="AB_hydrolase_fold"/>
</dbReference>
<feature type="domain" description="DUF1400" evidence="5">
    <location>
        <begin position="35"/>
        <end position="161"/>
    </location>
</feature>
<dbReference type="EMBL" id="MJGC01000084">
    <property type="protein sequence ID" value="OEJ73610.1"/>
    <property type="molecule type" value="Genomic_DNA"/>
</dbReference>
<keyword evidence="3" id="KW-0443">Lipid metabolism</keyword>
<dbReference type="OrthoDB" id="422423at2"/>
<dbReference type="Gene3D" id="3.40.50.1820">
    <property type="entry name" value="alpha/beta hydrolase"/>
    <property type="match status" value="1"/>
</dbReference>
<dbReference type="AlphaFoldDB" id="A0A1E5QFY8"/>
<dbReference type="Pfam" id="PF07176">
    <property type="entry name" value="DUF1400"/>
    <property type="match status" value="1"/>
</dbReference>
<evidence type="ECO:0000256" key="4">
    <source>
        <dbReference type="SAM" id="SignalP"/>
    </source>
</evidence>
<dbReference type="InterPro" id="IPR010802">
    <property type="entry name" value="DUF1400"/>
</dbReference>
<evidence type="ECO:0000256" key="1">
    <source>
        <dbReference type="ARBA" id="ARBA00022801"/>
    </source>
</evidence>
<sequence>MLRFFQTAAQGKAIFLASLSLMASTVALMPQRASSAERVYVSFSILERSISVSALEAYAREGIVDEDLAVYTQYFTPEQLEQLRQILLTRIDATPVAIAQFLYSPQGQVLLDRLGQVIQTEARQSGFYALRAALILAAAQPEGLTLLNILHQYPTNGLRVNLQAALNIAQQLQTLIAQTRQTSAQIIAQAALGEQQATSLTTPSPTFDVLPDVRRVGPNQWSKQTLTLSDPRRNRTYPADLYLPIGQSGMIPVVVISHGLGSDRLTYEYLAQHLASHGFAVAVPEHLGSSVAQREALVRGLAAEVAEPAEFINRPLDIQFLLDELTRLSAAGIASPGQLNLEQVGVVGQSFGGYTALTLGGAPINFERLLADCNLTRRTWNVSLTLQCRALELLGTQVETRDPRVKAAIAINPIASRILGESGMQQIEIPVAIVTGSADTVAPMLPEQVLPFAWLNENIDKYLVLLEGGTHFSTLQEGPDDIPLPPAVIGPDPVLARRYMEALSLAFFKTYIANQPAYRPFLGAAMARSLSQDTLPLYLIESLDLTQLPPIPEGAL</sequence>
<dbReference type="Pfam" id="PF03403">
    <property type="entry name" value="PAF-AH_p_II"/>
    <property type="match status" value="1"/>
</dbReference>
<accession>A0A1E5QFY8</accession>
<gene>
    <name evidence="6" type="ORF">BH720_18875</name>
</gene>